<organism evidence="3 4">
    <name type="scientific">Durusdinium trenchii</name>
    <dbReference type="NCBI Taxonomy" id="1381693"/>
    <lineage>
        <taxon>Eukaryota</taxon>
        <taxon>Sar</taxon>
        <taxon>Alveolata</taxon>
        <taxon>Dinophyceae</taxon>
        <taxon>Suessiales</taxon>
        <taxon>Symbiodiniaceae</taxon>
        <taxon>Durusdinium</taxon>
    </lineage>
</organism>
<dbReference type="SMART" id="SM00268">
    <property type="entry name" value="ACTIN"/>
    <property type="match status" value="1"/>
</dbReference>
<dbReference type="Proteomes" id="UP001642484">
    <property type="component" value="Unassembled WGS sequence"/>
</dbReference>
<evidence type="ECO:0000256" key="2">
    <source>
        <dbReference type="RuleBase" id="RU000487"/>
    </source>
</evidence>
<proteinExistence type="inferred from homology"/>
<dbReference type="InterPro" id="IPR004000">
    <property type="entry name" value="Actin"/>
</dbReference>
<comment type="caution">
    <text evidence="3">The sequence shown here is derived from an EMBL/GenBank/DDBJ whole genome shotgun (WGS) entry which is preliminary data.</text>
</comment>
<dbReference type="Gene3D" id="3.90.640.10">
    <property type="entry name" value="Actin, Chain A, domain 4"/>
    <property type="match status" value="1"/>
</dbReference>
<dbReference type="PANTHER" id="PTHR11937">
    <property type="entry name" value="ACTIN"/>
    <property type="match status" value="1"/>
</dbReference>
<dbReference type="EMBL" id="CAXAMN010007335">
    <property type="protein sequence ID" value="CAK9021160.1"/>
    <property type="molecule type" value="Genomic_DNA"/>
</dbReference>
<comment type="catalytic activity">
    <reaction evidence="1">
        <text>ATP + H2O = ADP + phosphate + H(+)</text>
        <dbReference type="Rhea" id="RHEA:13065"/>
        <dbReference type="ChEBI" id="CHEBI:15377"/>
        <dbReference type="ChEBI" id="CHEBI:15378"/>
        <dbReference type="ChEBI" id="CHEBI:30616"/>
        <dbReference type="ChEBI" id="CHEBI:43474"/>
        <dbReference type="ChEBI" id="CHEBI:456216"/>
    </reaction>
</comment>
<reference evidence="3 4" key="1">
    <citation type="submission" date="2024-02" db="EMBL/GenBank/DDBJ databases">
        <authorList>
            <person name="Chen Y."/>
            <person name="Shah S."/>
            <person name="Dougan E. K."/>
            <person name="Thang M."/>
            <person name="Chan C."/>
        </authorList>
    </citation>
    <scope>NUCLEOTIDE SEQUENCE [LARGE SCALE GENOMIC DNA]</scope>
</reference>
<comment type="similarity">
    <text evidence="2">Belongs to the actin family.</text>
</comment>
<protein>
    <submittedName>
        <fullName evidence="3">Uncharacterized protein</fullName>
    </submittedName>
</protein>
<evidence type="ECO:0000256" key="1">
    <source>
        <dbReference type="ARBA" id="ARBA00049360"/>
    </source>
</evidence>
<evidence type="ECO:0000313" key="3">
    <source>
        <dbReference type="EMBL" id="CAK9021160.1"/>
    </source>
</evidence>
<name>A0ABP0K2Y6_9DINO</name>
<keyword evidence="4" id="KW-1185">Reference proteome</keyword>
<evidence type="ECO:0000313" key="4">
    <source>
        <dbReference type="Proteomes" id="UP001642484"/>
    </source>
</evidence>
<dbReference type="Gene3D" id="3.30.420.40">
    <property type="match status" value="2"/>
</dbReference>
<accession>A0ABP0K2Y6</accession>
<gene>
    <name evidence="3" type="ORF">CCMP2556_LOCUS14346</name>
</gene>
<dbReference type="InterPro" id="IPR043129">
    <property type="entry name" value="ATPase_NBD"/>
</dbReference>
<dbReference type="Pfam" id="PF00022">
    <property type="entry name" value="Actin"/>
    <property type="match status" value="1"/>
</dbReference>
<sequence>MHVEQWRRVAVVDIGYSSARLGFAGEDPQVVDGLPGLLRYGGKALDFDSSAVQAVFRKLSAQDGCRRPLLLSEPATSAEKTRLRCLLAELSFEALEAPEVSTLSSALLATLARGKSNGTVVDIGAGLTSIAPLLNGCVEPECLREQTFAGNALDIMVLDALKSQGVTLSMPSRNLGQANTGMRLAQDIKESICFCAYAPLASLEKPKEYRHRLPDNQEIEVTAFSRQIPEALLTGTVLRGECFFGVPQLASEAILTLPVGASSAGSEVILVGGSSRFVNFKDRLQVALADYLDGRQVKVTQVDNRYASCLGASVAAQLKHPLVRWVTRSEYQEHGSHVFTRL</sequence>
<dbReference type="SUPFAM" id="SSF53067">
    <property type="entry name" value="Actin-like ATPase domain"/>
    <property type="match status" value="2"/>
</dbReference>
<dbReference type="CDD" id="cd10169">
    <property type="entry name" value="ASKHA_NBD_actin-like"/>
    <property type="match status" value="1"/>
</dbReference>